<keyword evidence="2" id="KW-1134">Transmembrane beta strand</keyword>
<dbReference type="PANTHER" id="PTHR30203:SF32">
    <property type="entry name" value="CATION EFFLUX SYSTEM PROTEIN CUSC"/>
    <property type="match status" value="1"/>
</dbReference>
<keyword evidence="3" id="KW-0175">Coiled coil</keyword>
<dbReference type="EMBL" id="SSOC01000006">
    <property type="protein sequence ID" value="THF63186.1"/>
    <property type="molecule type" value="Genomic_DNA"/>
</dbReference>
<name>A0A4S4AUJ4_9RHOO</name>
<comment type="subcellular location">
    <subcellularLocation>
        <location evidence="2">Cell membrane</location>
        <topology evidence="2">Lipid-anchor</topology>
    </subcellularLocation>
</comment>
<dbReference type="PROSITE" id="PS51257">
    <property type="entry name" value="PROKAR_LIPOPROTEIN"/>
    <property type="match status" value="1"/>
</dbReference>
<feature type="chain" id="PRO_5021040246" evidence="2">
    <location>
        <begin position="23"/>
        <end position="470"/>
    </location>
</feature>
<evidence type="ECO:0000313" key="5">
    <source>
        <dbReference type="EMBL" id="THF63186.1"/>
    </source>
</evidence>
<comment type="similarity">
    <text evidence="1 2">Belongs to the outer membrane factor (OMF) (TC 1.B.17) family.</text>
</comment>
<dbReference type="SUPFAM" id="SSF56954">
    <property type="entry name" value="Outer membrane efflux proteins (OEP)"/>
    <property type="match status" value="1"/>
</dbReference>
<dbReference type="NCBIfam" id="TIGR01845">
    <property type="entry name" value="outer_NodT"/>
    <property type="match status" value="1"/>
</dbReference>
<dbReference type="AlphaFoldDB" id="A0A4S4AUJ4"/>
<dbReference type="OrthoDB" id="9770517at2"/>
<feature type="region of interest" description="Disordered" evidence="4">
    <location>
        <begin position="98"/>
        <end position="119"/>
    </location>
</feature>
<evidence type="ECO:0000256" key="3">
    <source>
        <dbReference type="SAM" id="Coils"/>
    </source>
</evidence>
<accession>A0A4S4AUJ4</accession>
<dbReference type="GO" id="GO:0015562">
    <property type="term" value="F:efflux transmembrane transporter activity"/>
    <property type="evidence" value="ECO:0007669"/>
    <property type="project" value="InterPro"/>
</dbReference>
<proteinExistence type="inferred from homology"/>
<dbReference type="Gene3D" id="1.20.1600.10">
    <property type="entry name" value="Outer membrane efflux proteins (OEP)"/>
    <property type="match status" value="1"/>
</dbReference>
<keyword evidence="2" id="KW-0449">Lipoprotein</keyword>
<feature type="signal peptide" evidence="2">
    <location>
        <begin position="1"/>
        <end position="22"/>
    </location>
</feature>
<dbReference type="Proteomes" id="UP000308430">
    <property type="component" value="Unassembled WGS sequence"/>
</dbReference>
<keyword evidence="2" id="KW-0732">Signal</keyword>
<evidence type="ECO:0000256" key="2">
    <source>
        <dbReference type="RuleBase" id="RU362097"/>
    </source>
</evidence>
<feature type="coiled-coil region" evidence="3">
    <location>
        <begin position="218"/>
        <end position="245"/>
    </location>
</feature>
<dbReference type="InterPro" id="IPR010131">
    <property type="entry name" value="MdtP/NodT-like"/>
</dbReference>
<organism evidence="5 6">
    <name type="scientific">Pseudothauera nasutitermitis</name>
    <dbReference type="NCBI Taxonomy" id="2565930"/>
    <lineage>
        <taxon>Bacteria</taxon>
        <taxon>Pseudomonadati</taxon>
        <taxon>Pseudomonadota</taxon>
        <taxon>Betaproteobacteria</taxon>
        <taxon>Rhodocyclales</taxon>
        <taxon>Zoogloeaceae</taxon>
        <taxon>Pseudothauera</taxon>
    </lineage>
</organism>
<keyword evidence="2" id="KW-0812">Transmembrane</keyword>
<comment type="caution">
    <text evidence="5">The sequence shown here is derived from an EMBL/GenBank/DDBJ whole genome shotgun (WGS) entry which is preliminary data.</text>
</comment>
<sequence length="470" mass="50642">MGGRKTLTALTVATLLAGCSLAPVYQQPEAALPAQWKQAADRVGAATAETGWRDFILDEGLRELVVQALANNRDLRQTLLDVEAARAQYRVQRADRVPGLEAQGGGTRQRVPGDLSSSGESAVHSQWQAGIGLSAFELDLFGRVRNLSQAALQEYLATEEGARAARISLMAEVVRAYLVRDGAQRRLHLIRQTLASREASLALIERRRAAGASTALDHQEALGLAEQARAELERVDREFRQAGNALRLLVGMADLALPESTNARTVLVQDIAPGVPSDLLARRPDILAAEHRLRGRNASIGAARAVFFPRIALTGLFGSASAELSDLFGSGQRAWSFSPQITLPIFDGGRNRANLDLAAVRRDIAVAAYEQTVQQAFREVADALDATATLYREEAARRTLAASSAEVLRLAEARYRAGVDSHLRYLDAQRSALANEMALAEVATQRQVALATLFSALGGGWERAEGVAGR</sequence>
<evidence type="ECO:0000313" key="6">
    <source>
        <dbReference type="Proteomes" id="UP000308430"/>
    </source>
</evidence>
<evidence type="ECO:0000256" key="1">
    <source>
        <dbReference type="ARBA" id="ARBA00007613"/>
    </source>
</evidence>
<dbReference type="Pfam" id="PF02321">
    <property type="entry name" value="OEP"/>
    <property type="match status" value="2"/>
</dbReference>
<protein>
    <submittedName>
        <fullName evidence="5">Efflux transporter outer membrane subunit</fullName>
    </submittedName>
</protein>
<reference evidence="5 6" key="1">
    <citation type="submission" date="2019-04" db="EMBL/GenBank/DDBJ databases">
        <title>Azoarcus nasutitermitis sp. nov. isolated from termite nest.</title>
        <authorList>
            <person name="Lin S.-Y."/>
            <person name="Hameed A."/>
            <person name="Hsu Y.-H."/>
            <person name="Young C.-C."/>
        </authorList>
    </citation>
    <scope>NUCLEOTIDE SEQUENCE [LARGE SCALE GENOMIC DNA]</scope>
    <source>
        <strain evidence="5 6">CC-YHH838</strain>
    </source>
</reference>
<keyword evidence="6" id="KW-1185">Reference proteome</keyword>
<dbReference type="GO" id="GO:0005886">
    <property type="term" value="C:plasma membrane"/>
    <property type="evidence" value="ECO:0007669"/>
    <property type="project" value="UniProtKB-SubCell"/>
</dbReference>
<dbReference type="InterPro" id="IPR003423">
    <property type="entry name" value="OMP_efflux"/>
</dbReference>
<dbReference type="Gene3D" id="2.20.200.10">
    <property type="entry name" value="Outer membrane efflux proteins (OEP)"/>
    <property type="match status" value="1"/>
</dbReference>
<keyword evidence="2" id="KW-0564">Palmitate</keyword>
<dbReference type="PANTHER" id="PTHR30203">
    <property type="entry name" value="OUTER MEMBRANE CATION EFFLUX PROTEIN"/>
    <property type="match status" value="1"/>
</dbReference>
<evidence type="ECO:0000256" key="4">
    <source>
        <dbReference type="SAM" id="MobiDB-lite"/>
    </source>
</evidence>
<gene>
    <name evidence="5" type="ORF">E6C76_17165</name>
</gene>
<keyword evidence="2" id="KW-0472">Membrane</keyword>